<evidence type="ECO:0000256" key="4">
    <source>
        <dbReference type="ARBA" id="ARBA00022448"/>
    </source>
</evidence>
<dbReference type="PANTHER" id="PTHR32361:SF24">
    <property type="entry name" value="REDUCTASE, PUTATIVE (AFU_ORTHOLOGUE AFUA_3G10820)-RELATED"/>
    <property type="match status" value="1"/>
</dbReference>
<keyword evidence="4" id="KW-0813">Transport</keyword>
<dbReference type="PROSITE" id="PS51384">
    <property type="entry name" value="FAD_FR"/>
    <property type="match status" value="1"/>
</dbReference>
<feature type="domain" description="FAD-binding FR-type" evidence="15">
    <location>
        <begin position="326"/>
        <end position="453"/>
    </location>
</feature>
<evidence type="ECO:0000313" key="17">
    <source>
        <dbReference type="Proteomes" id="UP001303373"/>
    </source>
</evidence>
<evidence type="ECO:0000256" key="12">
    <source>
        <dbReference type="ARBA" id="ARBA00048483"/>
    </source>
</evidence>
<feature type="transmembrane region" description="Helical" evidence="13">
    <location>
        <begin position="132"/>
        <end position="150"/>
    </location>
</feature>
<evidence type="ECO:0000256" key="5">
    <source>
        <dbReference type="ARBA" id="ARBA00022475"/>
    </source>
</evidence>
<keyword evidence="9" id="KW-0560">Oxidoreductase</keyword>
<evidence type="ECO:0000256" key="10">
    <source>
        <dbReference type="ARBA" id="ARBA00023065"/>
    </source>
</evidence>
<evidence type="ECO:0000256" key="11">
    <source>
        <dbReference type="ARBA" id="ARBA00023136"/>
    </source>
</evidence>
<evidence type="ECO:0000256" key="7">
    <source>
        <dbReference type="ARBA" id="ARBA00022982"/>
    </source>
</evidence>
<dbReference type="InterPro" id="IPR013130">
    <property type="entry name" value="Fe3_Rdtase_TM_dom"/>
</dbReference>
<evidence type="ECO:0000256" key="3">
    <source>
        <dbReference type="ARBA" id="ARBA00012668"/>
    </source>
</evidence>
<keyword evidence="5" id="KW-1003">Cell membrane</keyword>
<dbReference type="InterPro" id="IPR051410">
    <property type="entry name" value="Ferric/Cupric_Reductase"/>
</dbReference>
<feature type="transmembrane region" description="Helical" evidence="13">
    <location>
        <begin position="204"/>
        <end position="225"/>
    </location>
</feature>
<keyword evidence="11 13" id="KW-0472">Membrane</keyword>
<feature type="chain" id="PRO_5042876044" description="ferric-chelate reductase (NADPH)" evidence="14">
    <location>
        <begin position="19"/>
        <end position="605"/>
    </location>
</feature>
<dbReference type="InterPro" id="IPR017927">
    <property type="entry name" value="FAD-bd_FR_type"/>
</dbReference>
<dbReference type="GO" id="GO:0005886">
    <property type="term" value="C:plasma membrane"/>
    <property type="evidence" value="ECO:0007669"/>
    <property type="project" value="UniProtKB-SubCell"/>
</dbReference>
<feature type="transmembrane region" description="Helical" evidence="13">
    <location>
        <begin position="245"/>
        <end position="263"/>
    </location>
</feature>
<dbReference type="GO" id="GO:0006879">
    <property type="term" value="P:intracellular iron ion homeostasis"/>
    <property type="evidence" value="ECO:0007669"/>
    <property type="project" value="TreeGrafter"/>
</dbReference>
<evidence type="ECO:0000256" key="2">
    <source>
        <dbReference type="ARBA" id="ARBA00006278"/>
    </source>
</evidence>
<dbReference type="GO" id="GO:0052851">
    <property type="term" value="F:ferric-chelate reductase (NADPH) activity"/>
    <property type="evidence" value="ECO:0007669"/>
    <property type="project" value="UniProtKB-EC"/>
</dbReference>
<dbReference type="Proteomes" id="UP001303373">
    <property type="component" value="Chromosome 2"/>
</dbReference>
<dbReference type="GO" id="GO:0006826">
    <property type="term" value="P:iron ion transport"/>
    <property type="evidence" value="ECO:0007669"/>
    <property type="project" value="TreeGrafter"/>
</dbReference>
<keyword evidence="8 13" id="KW-1133">Transmembrane helix</keyword>
<comment type="catalytic activity">
    <reaction evidence="12">
        <text>2 a Fe(II)-siderophore + NADP(+) + H(+) = 2 a Fe(III)-siderophore + NADPH</text>
        <dbReference type="Rhea" id="RHEA:28795"/>
        <dbReference type="Rhea" id="RHEA-COMP:11342"/>
        <dbReference type="Rhea" id="RHEA-COMP:11344"/>
        <dbReference type="ChEBI" id="CHEBI:15378"/>
        <dbReference type="ChEBI" id="CHEBI:29033"/>
        <dbReference type="ChEBI" id="CHEBI:29034"/>
        <dbReference type="ChEBI" id="CHEBI:57783"/>
        <dbReference type="ChEBI" id="CHEBI:58349"/>
        <dbReference type="EC" id="1.16.1.9"/>
    </reaction>
</comment>
<dbReference type="SFLD" id="SFLDS00052">
    <property type="entry name" value="Ferric_Reductase_Domain"/>
    <property type="match status" value="1"/>
</dbReference>
<keyword evidence="6 13" id="KW-0812">Transmembrane</keyword>
<dbReference type="EC" id="1.16.1.9" evidence="3"/>
<dbReference type="InterPro" id="IPR017938">
    <property type="entry name" value="Riboflavin_synthase-like_b-brl"/>
</dbReference>
<evidence type="ECO:0000256" key="1">
    <source>
        <dbReference type="ARBA" id="ARBA00004651"/>
    </source>
</evidence>
<dbReference type="Pfam" id="PF08022">
    <property type="entry name" value="FAD_binding_8"/>
    <property type="match status" value="1"/>
</dbReference>
<keyword evidence="10" id="KW-0406">Ion transport</keyword>
<evidence type="ECO:0000256" key="13">
    <source>
        <dbReference type="SAM" id="Phobius"/>
    </source>
</evidence>
<reference evidence="16 17" key="1">
    <citation type="submission" date="2023-11" db="EMBL/GenBank/DDBJ databases">
        <title>An acidophilic fungus is an integral part of prey digestion in a carnivorous sundew plant.</title>
        <authorList>
            <person name="Tsai I.J."/>
        </authorList>
    </citation>
    <scope>NUCLEOTIDE SEQUENCE [LARGE SCALE GENOMIC DNA]</scope>
    <source>
        <strain evidence="16">169a</strain>
    </source>
</reference>
<comment type="subcellular location">
    <subcellularLocation>
        <location evidence="1">Cell membrane</location>
        <topology evidence="1">Multi-pass membrane protein</topology>
    </subcellularLocation>
</comment>
<dbReference type="InterPro" id="IPR013121">
    <property type="entry name" value="Fe_red_NAD-bd_6"/>
</dbReference>
<dbReference type="InterPro" id="IPR013112">
    <property type="entry name" value="FAD-bd_8"/>
</dbReference>
<dbReference type="SFLD" id="SFLDG01168">
    <property type="entry name" value="Ferric_reductase_subgroup_(FRE"/>
    <property type="match status" value="1"/>
</dbReference>
<evidence type="ECO:0000259" key="15">
    <source>
        <dbReference type="PROSITE" id="PS51384"/>
    </source>
</evidence>
<dbReference type="Gene3D" id="3.40.50.80">
    <property type="entry name" value="Nucleotide-binding domain of ferredoxin-NADP reductase (FNR) module"/>
    <property type="match status" value="1"/>
</dbReference>
<dbReference type="Pfam" id="PF01794">
    <property type="entry name" value="Ferric_reduct"/>
    <property type="match status" value="1"/>
</dbReference>
<dbReference type="EMBL" id="CP138581">
    <property type="protein sequence ID" value="WPG98399.1"/>
    <property type="molecule type" value="Genomic_DNA"/>
</dbReference>
<gene>
    <name evidence="16" type="ORF">R9X50_00118900</name>
</gene>
<dbReference type="Gene3D" id="2.40.30.10">
    <property type="entry name" value="Translation factors"/>
    <property type="match status" value="1"/>
</dbReference>
<dbReference type="PANTHER" id="PTHR32361">
    <property type="entry name" value="FERRIC/CUPRIC REDUCTASE TRANSMEMBRANE COMPONENT"/>
    <property type="match status" value="1"/>
</dbReference>
<evidence type="ECO:0000256" key="9">
    <source>
        <dbReference type="ARBA" id="ARBA00023002"/>
    </source>
</evidence>
<comment type="similarity">
    <text evidence="2">Belongs to the ferric reductase (FRE) family.</text>
</comment>
<name>A0AAQ3M099_9PEZI</name>
<dbReference type="CDD" id="cd06186">
    <property type="entry name" value="NOX_Duox_like_FAD_NADP"/>
    <property type="match status" value="1"/>
</dbReference>
<protein>
    <recommendedName>
        <fullName evidence="3">ferric-chelate reductase (NADPH)</fullName>
        <ecNumber evidence="3">1.16.1.9</ecNumber>
    </recommendedName>
</protein>
<dbReference type="AlphaFoldDB" id="A0AAQ3M099"/>
<evidence type="ECO:0000313" key="16">
    <source>
        <dbReference type="EMBL" id="WPG98399.1"/>
    </source>
</evidence>
<feature type="signal peptide" evidence="14">
    <location>
        <begin position="1"/>
        <end position="18"/>
    </location>
</feature>
<dbReference type="GO" id="GO:0015677">
    <property type="term" value="P:copper ion import"/>
    <property type="evidence" value="ECO:0007669"/>
    <property type="project" value="TreeGrafter"/>
</dbReference>
<keyword evidence="17" id="KW-1185">Reference proteome</keyword>
<accession>A0AAQ3M099</accession>
<evidence type="ECO:0000256" key="14">
    <source>
        <dbReference type="SAM" id="SignalP"/>
    </source>
</evidence>
<keyword evidence="7" id="KW-0249">Electron transport</keyword>
<feature type="transmembrane region" description="Helical" evidence="13">
    <location>
        <begin position="162"/>
        <end position="183"/>
    </location>
</feature>
<organism evidence="16 17">
    <name type="scientific">Acrodontium crateriforme</name>
    <dbReference type="NCBI Taxonomy" id="150365"/>
    <lineage>
        <taxon>Eukaryota</taxon>
        <taxon>Fungi</taxon>
        <taxon>Dikarya</taxon>
        <taxon>Ascomycota</taxon>
        <taxon>Pezizomycotina</taxon>
        <taxon>Dothideomycetes</taxon>
        <taxon>Dothideomycetidae</taxon>
        <taxon>Mycosphaerellales</taxon>
        <taxon>Teratosphaeriaceae</taxon>
        <taxon>Acrodontium</taxon>
    </lineage>
</organism>
<feature type="transmembrane region" description="Helical" evidence="13">
    <location>
        <begin position="306"/>
        <end position="326"/>
    </location>
</feature>
<evidence type="ECO:0000256" key="6">
    <source>
        <dbReference type="ARBA" id="ARBA00022692"/>
    </source>
</evidence>
<proteinExistence type="inferred from homology"/>
<feature type="transmembrane region" description="Helical" evidence="13">
    <location>
        <begin position="275"/>
        <end position="294"/>
    </location>
</feature>
<dbReference type="SUPFAM" id="SSF52343">
    <property type="entry name" value="Ferredoxin reductase-like, C-terminal NADP-linked domain"/>
    <property type="match status" value="1"/>
</dbReference>
<dbReference type="Pfam" id="PF08030">
    <property type="entry name" value="NAD_binding_6"/>
    <property type="match status" value="1"/>
</dbReference>
<evidence type="ECO:0000256" key="8">
    <source>
        <dbReference type="ARBA" id="ARBA00022989"/>
    </source>
</evidence>
<sequence length="605" mass="68048">MALSTRMLLAALFPLALAEASQSTPAEIAHQQASYLENVRICKYSAWTWAAIIFVVLVYRWTRTLLHHIRQLANLNGSLHDGRQRYFSMPDQRWAHVKSSIIIAPLLRKRHNREFNLSGAVNVGTLPSRLEAIVLIGYFAMNIAFTVITINWRDPGVWYEDGISRTGVLAVLNMIPLFLLAGRNNPLISLLDISFDTYNLIHRWAGRMVVFEAVAHMAFWMASKIAKQGHAGWTTIGKAMASSEFILAGTIGAAAFVAILFQSPSIVRHAFYETFLHLHIALAATAVGAVWIHLKLLPPGPPWPSFLFAAILIWVIERFIRLVSLIRRNTGRGITKAQVEALPGDSVRVTLRISRPWTFKPGQHVYLYMPSIGLWTSHPFSLAWSSEEVDVNSDKMPTNRQDVLASKKATVSLIIRRRTGFTDRLFRKAEKSPLNKFTTTAFVEGPYGNQSFESYGTVMLFAAGVGITHQVPHVRHLVAGFANGTCATRKVILVWVIQSPEHLEWIRPWMTEILGMEKRRDVLKILLFITRPRSTKEIHSPSASVQMYPGRPDVGALIEKEQHNQIGAMVVSCCGTGSLSDDIRKSVRDRCERTEIDFCEEAFSW</sequence>
<dbReference type="InterPro" id="IPR039261">
    <property type="entry name" value="FNR_nucleotide-bd"/>
</dbReference>
<keyword evidence="14" id="KW-0732">Signal</keyword>
<dbReference type="SUPFAM" id="SSF63380">
    <property type="entry name" value="Riboflavin synthase domain-like"/>
    <property type="match status" value="1"/>
</dbReference>
<feature type="transmembrane region" description="Helical" evidence="13">
    <location>
        <begin position="44"/>
        <end position="62"/>
    </location>
</feature>